<dbReference type="AlphaFoldDB" id="A0A4S2L1R8"/>
<name>A0A4S2L1R8_9HYME</name>
<dbReference type="EMBL" id="QBLH01000376">
    <property type="protein sequence ID" value="TGZ56056.1"/>
    <property type="molecule type" value="Genomic_DNA"/>
</dbReference>
<evidence type="ECO:0000313" key="2">
    <source>
        <dbReference type="EMBL" id="TGZ56056.1"/>
    </source>
</evidence>
<evidence type="ECO:0000313" key="3">
    <source>
        <dbReference type="Proteomes" id="UP000310200"/>
    </source>
</evidence>
<gene>
    <name evidence="2" type="ORF">DBV15_04758</name>
</gene>
<evidence type="ECO:0000256" key="1">
    <source>
        <dbReference type="SAM" id="MobiDB-lite"/>
    </source>
</evidence>
<keyword evidence="3" id="KW-1185">Reference proteome</keyword>
<accession>A0A4S2L1R8</accession>
<organism evidence="2 3">
    <name type="scientific">Temnothorax longispinosus</name>
    <dbReference type="NCBI Taxonomy" id="300112"/>
    <lineage>
        <taxon>Eukaryota</taxon>
        <taxon>Metazoa</taxon>
        <taxon>Ecdysozoa</taxon>
        <taxon>Arthropoda</taxon>
        <taxon>Hexapoda</taxon>
        <taxon>Insecta</taxon>
        <taxon>Pterygota</taxon>
        <taxon>Neoptera</taxon>
        <taxon>Endopterygota</taxon>
        <taxon>Hymenoptera</taxon>
        <taxon>Apocrita</taxon>
        <taxon>Aculeata</taxon>
        <taxon>Formicoidea</taxon>
        <taxon>Formicidae</taxon>
        <taxon>Myrmicinae</taxon>
        <taxon>Temnothorax</taxon>
    </lineage>
</organism>
<comment type="caution">
    <text evidence="2">The sequence shown here is derived from an EMBL/GenBank/DDBJ whole genome shotgun (WGS) entry which is preliminary data.</text>
</comment>
<feature type="region of interest" description="Disordered" evidence="1">
    <location>
        <begin position="1"/>
        <end position="31"/>
    </location>
</feature>
<reference evidence="2 3" key="1">
    <citation type="journal article" date="2019" name="Philos. Trans. R. Soc. Lond., B, Biol. Sci.">
        <title>Ant behaviour and brain gene expression of defending hosts depend on the ecological success of the intruding social parasite.</title>
        <authorList>
            <person name="Kaur R."/>
            <person name="Stoldt M."/>
            <person name="Jongepier E."/>
            <person name="Feldmeyer B."/>
            <person name="Menzel F."/>
            <person name="Bornberg-Bauer E."/>
            <person name="Foitzik S."/>
        </authorList>
    </citation>
    <scope>NUCLEOTIDE SEQUENCE [LARGE SCALE GENOMIC DNA]</scope>
    <source>
        <tissue evidence="2">Whole body</tissue>
    </source>
</reference>
<feature type="compositionally biased region" description="Polar residues" evidence="1">
    <location>
        <begin position="65"/>
        <end position="75"/>
    </location>
</feature>
<feature type="compositionally biased region" description="Polar residues" evidence="1">
    <location>
        <begin position="99"/>
        <end position="112"/>
    </location>
</feature>
<proteinExistence type="predicted"/>
<protein>
    <submittedName>
        <fullName evidence="2">Uncharacterized protein</fullName>
    </submittedName>
</protein>
<sequence>MAPGYQINVNDGRTVSPLLKQRRTPNPGMIYGLRSHARRDRKKANLQATIARGIGIRISRRMRKQQSSPEGNSSIGKALLPVVKRTSEERRPSRVLTGNDGNQRRNGSNDNT</sequence>
<feature type="region of interest" description="Disordered" evidence="1">
    <location>
        <begin position="57"/>
        <end position="112"/>
    </location>
</feature>
<dbReference type="Proteomes" id="UP000310200">
    <property type="component" value="Unassembled WGS sequence"/>
</dbReference>